<comment type="subcellular location">
    <subcellularLocation>
        <location evidence="1">Mitochondrion inner membrane</location>
        <topology evidence="1">Single-pass membrane protein</topology>
    </subcellularLocation>
</comment>
<reference evidence="11" key="2">
    <citation type="submission" date="2025-09" db="UniProtKB">
        <authorList>
            <consortium name="Ensembl"/>
        </authorList>
    </citation>
    <scope>IDENTIFICATION</scope>
</reference>
<dbReference type="InterPro" id="IPR036548">
    <property type="entry name" value="Cyt_c_oxidase_su8_sf"/>
</dbReference>
<dbReference type="Gene3D" id="4.10.81.10">
    <property type="entry name" value="Cytochrome c oxidase, subunit 8"/>
    <property type="match status" value="1"/>
</dbReference>
<proteinExistence type="inferred from homology"/>
<accession>A0A8C5QZX9</accession>
<evidence type="ECO:0000256" key="7">
    <source>
        <dbReference type="ARBA" id="ARBA00022989"/>
    </source>
</evidence>
<reference evidence="11" key="1">
    <citation type="submission" date="2025-08" db="UniProtKB">
        <authorList>
            <consortium name="Ensembl"/>
        </authorList>
    </citation>
    <scope>IDENTIFICATION</scope>
</reference>
<keyword evidence="7 10" id="KW-1133">Transmembrane helix</keyword>
<keyword evidence="12" id="KW-1185">Reference proteome</keyword>
<name>A0A8C5QZX9_9ANUR</name>
<evidence type="ECO:0000256" key="1">
    <source>
        <dbReference type="ARBA" id="ARBA00004434"/>
    </source>
</evidence>
<dbReference type="SUPFAM" id="SSF81431">
    <property type="entry name" value="Mitochondrial cytochrome c oxidase subunit VIIIb (aka IX)"/>
    <property type="match status" value="1"/>
</dbReference>
<evidence type="ECO:0000256" key="3">
    <source>
        <dbReference type="ARBA" id="ARBA00010117"/>
    </source>
</evidence>
<evidence type="ECO:0000256" key="4">
    <source>
        <dbReference type="ARBA" id="ARBA00022692"/>
    </source>
</evidence>
<evidence type="ECO:0000313" key="12">
    <source>
        <dbReference type="Proteomes" id="UP000694569"/>
    </source>
</evidence>
<evidence type="ECO:0000256" key="6">
    <source>
        <dbReference type="ARBA" id="ARBA00022946"/>
    </source>
</evidence>
<evidence type="ECO:0000313" key="11">
    <source>
        <dbReference type="Ensembl" id="ENSLLEP00000045177.1"/>
    </source>
</evidence>
<dbReference type="Pfam" id="PF02285">
    <property type="entry name" value="COX8"/>
    <property type="match status" value="1"/>
</dbReference>
<dbReference type="Proteomes" id="UP000694569">
    <property type="component" value="Unplaced"/>
</dbReference>
<evidence type="ECO:0000256" key="9">
    <source>
        <dbReference type="ARBA" id="ARBA00023136"/>
    </source>
</evidence>
<dbReference type="GO" id="GO:0006123">
    <property type="term" value="P:mitochondrial electron transport, cytochrome c to oxygen"/>
    <property type="evidence" value="ECO:0007669"/>
    <property type="project" value="InterPro"/>
</dbReference>
<sequence>MVSVLAFNLLYSCEDANLVFFFFFFFQGSAFGFSAFMVCALGPSGWILSHLQEYKKRD</sequence>
<dbReference type="GO" id="GO:0005743">
    <property type="term" value="C:mitochondrial inner membrane"/>
    <property type="evidence" value="ECO:0007669"/>
    <property type="project" value="UniProtKB-SubCell"/>
</dbReference>
<comment type="pathway">
    <text evidence="2">Energy metabolism; oxidative phosphorylation.</text>
</comment>
<dbReference type="Ensembl" id="ENSLLET00000046974.1">
    <property type="protein sequence ID" value="ENSLLEP00000045177.1"/>
    <property type="gene ID" value="ENSLLEG00000028666.1"/>
</dbReference>
<comment type="similarity">
    <text evidence="3">Belongs to the cytochrome c oxidase VIII family.</text>
</comment>
<dbReference type="AlphaFoldDB" id="A0A8C5QZX9"/>
<keyword evidence="9 10" id="KW-0472">Membrane</keyword>
<feature type="transmembrane region" description="Helical" evidence="10">
    <location>
        <begin position="20"/>
        <end position="48"/>
    </location>
</feature>
<keyword evidence="8" id="KW-0496">Mitochondrion</keyword>
<evidence type="ECO:0000256" key="2">
    <source>
        <dbReference type="ARBA" id="ARBA00004673"/>
    </source>
</evidence>
<keyword evidence="6" id="KW-0809">Transit peptide</keyword>
<evidence type="ECO:0000256" key="8">
    <source>
        <dbReference type="ARBA" id="ARBA00023128"/>
    </source>
</evidence>
<dbReference type="InterPro" id="IPR003205">
    <property type="entry name" value="Cyt_c_oxidase_su8"/>
</dbReference>
<keyword evidence="4 10" id="KW-0812">Transmembrane</keyword>
<organism evidence="11 12">
    <name type="scientific">Leptobrachium leishanense</name>
    <name type="common">Leishan spiny toad</name>
    <dbReference type="NCBI Taxonomy" id="445787"/>
    <lineage>
        <taxon>Eukaryota</taxon>
        <taxon>Metazoa</taxon>
        <taxon>Chordata</taxon>
        <taxon>Craniata</taxon>
        <taxon>Vertebrata</taxon>
        <taxon>Euteleostomi</taxon>
        <taxon>Amphibia</taxon>
        <taxon>Batrachia</taxon>
        <taxon>Anura</taxon>
        <taxon>Pelobatoidea</taxon>
        <taxon>Megophryidae</taxon>
        <taxon>Leptobrachium</taxon>
    </lineage>
</organism>
<protein>
    <submittedName>
        <fullName evidence="11">Uncharacterized protein</fullName>
    </submittedName>
</protein>
<evidence type="ECO:0000256" key="5">
    <source>
        <dbReference type="ARBA" id="ARBA00022792"/>
    </source>
</evidence>
<dbReference type="GO" id="GO:0045277">
    <property type="term" value="C:respiratory chain complex IV"/>
    <property type="evidence" value="ECO:0007669"/>
    <property type="project" value="InterPro"/>
</dbReference>
<evidence type="ECO:0000256" key="10">
    <source>
        <dbReference type="SAM" id="Phobius"/>
    </source>
</evidence>
<keyword evidence="5" id="KW-0999">Mitochondrion inner membrane</keyword>
<dbReference type="UniPathway" id="UPA00705"/>